<dbReference type="SUPFAM" id="SSF55781">
    <property type="entry name" value="GAF domain-like"/>
    <property type="match status" value="1"/>
</dbReference>
<dbReference type="InterPro" id="IPR029787">
    <property type="entry name" value="Nucleotide_cyclase"/>
</dbReference>
<comment type="catalytic activity">
    <reaction evidence="2">
        <text>2 GTP = 3',3'-c-di-GMP + 2 diphosphate</text>
        <dbReference type="Rhea" id="RHEA:24898"/>
        <dbReference type="ChEBI" id="CHEBI:33019"/>
        <dbReference type="ChEBI" id="CHEBI:37565"/>
        <dbReference type="ChEBI" id="CHEBI:58805"/>
        <dbReference type="EC" id="2.7.7.65"/>
    </reaction>
</comment>
<dbReference type="InterPro" id="IPR050469">
    <property type="entry name" value="Diguanylate_Cyclase"/>
</dbReference>
<dbReference type="PROSITE" id="PS50887">
    <property type="entry name" value="GGDEF"/>
    <property type="match status" value="1"/>
</dbReference>
<organism evidence="4 5">
    <name type="scientific">Herminiimonas contaminans</name>
    <dbReference type="NCBI Taxonomy" id="1111140"/>
    <lineage>
        <taxon>Bacteria</taxon>
        <taxon>Pseudomonadati</taxon>
        <taxon>Pseudomonadota</taxon>
        <taxon>Betaproteobacteria</taxon>
        <taxon>Burkholderiales</taxon>
        <taxon>Oxalobacteraceae</taxon>
        <taxon>Herminiimonas</taxon>
    </lineage>
</organism>
<dbReference type="CDD" id="cd01949">
    <property type="entry name" value="GGDEF"/>
    <property type="match status" value="1"/>
</dbReference>
<feature type="domain" description="GGDEF" evidence="3">
    <location>
        <begin position="256"/>
        <end position="387"/>
    </location>
</feature>
<reference evidence="4 5" key="1">
    <citation type="submission" date="2020-11" db="EMBL/GenBank/DDBJ databases">
        <title>WGS of Herminiimonas contaminans strain Marseille-Q4544 isolated from planarians Schmidtea mediterranea.</title>
        <authorList>
            <person name="Kangale L."/>
        </authorList>
    </citation>
    <scope>NUCLEOTIDE SEQUENCE [LARGE SCALE GENOMIC DNA]</scope>
    <source>
        <strain evidence="4 5">Marseille-Q4544</strain>
    </source>
</reference>
<dbReference type="Proteomes" id="UP000657372">
    <property type="component" value="Unassembled WGS sequence"/>
</dbReference>
<dbReference type="InterPro" id="IPR029016">
    <property type="entry name" value="GAF-like_dom_sf"/>
</dbReference>
<dbReference type="SUPFAM" id="SSF55073">
    <property type="entry name" value="Nucleotide cyclase"/>
    <property type="match status" value="1"/>
</dbReference>
<dbReference type="InterPro" id="IPR043128">
    <property type="entry name" value="Rev_trsase/Diguanyl_cyclase"/>
</dbReference>
<protein>
    <recommendedName>
        <fullName evidence="1">diguanylate cyclase</fullName>
        <ecNumber evidence="1">2.7.7.65</ecNumber>
    </recommendedName>
</protein>
<dbReference type="Gene3D" id="3.30.70.270">
    <property type="match status" value="1"/>
</dbReference>
<name>A0ABS0EWC1_9BURK</name>
<proteinExistence type="predicted"/>
<evidence type="ECO:0000256" key="2">
    <source>
        <dbReference type="ARBA" id="ARBA00034247"/>
    </source>
</evidence>
<evidence type="ECO:0000313" key="4">
    <source>
        <dbReference type="EMBL" id="MBF8179137.1"/>
    </source>
</evidence>
<sequence>MSSDTHAIRDSADLRNASCENINGNTNLHSTECDDLLEGHSRGEIPEACTSIPRPHNESARLAALRRYLILDSPEDDAFKFLAEVAADVCDAPFALVTLVDEDRVWVKSAVGIIPCESPRNQNCCSWVILKEGLVDIPDTTQDGRTASLEIVTGELGIQMYVGANLVTHDGYSIGTLCVLDRRPRQLTDRQKYLLLGLAKQAMALIELRSHERLLTDSMERLEHIASTDVLTGLLNRRALFERLDIEIERSRRYASPLSLVLIDLDHFKAVNDNHGHQAGDAVLRAIGNLIGTTKRALDIAARYGGEELCILLPQTSIEGAFSFAETLRRNIHDLRIEHSGQTLAVTASLGVASTGIATPDGKQLLALADKAMYAAKRDGRNKVVVA</sequence>
<dbReference type="RefSeq" id="WP_195876249.1">
    <property type="nucleotide sequence ID" value="NZ_JADOEL010000015.1"/>
</dbReference>
<dbReference type="NCBIfam" id="TIGR00254">
    <property type="entry name" value="GGDEF"/>
    <property type="match status" value="1"/>
</dbReference>
<dbReference type="InterPro" id="IPR000160">
    <property type="entry name" value="GGDEF_dom"/>
</dbReference>
<evidence type="ECO:0000259" key="3">
    <source>
        <dbReference type="PROSITE" id="PS50887"/>
    </source>
</evidence>
<dbReference type="PANTHER" id="PTHR45138:SF9">
    <property type="entry name" value="DIGUANYLATE CYCLASE DGCM-RELATED"/>
    <property type="match status" value="1"/>
</dbReference>
<accession>A0ABS0EWC1</accession>
<dbReference type="EMBL" id="JADOEL010000015">
    <property type="protein sequence ID" value="MBF8179137.1"/>
    <property type="molecule type" value="Genomic_DNA"/>
</dbReference>
<dbReference type="EC" id="2.7.7.65" evidence="1"/>
<dbReference type="Pfam" id="PF01590">
    <property type="entry name" value="GAF"/>
    <property type="match status" value="1"/>
</dbReference>
<evidence type="ECO:0000313" key="5">
    <source>
        <dbReference type="Proteomes" id="UP000657372"/>
    </source>
</evidence>
<dbReference type="PANTHER" id="PTHR45138">
    <property type="entry name" value="REGULATORY COMPONENTS OF SENSORY TRANSDUCTION SYSTEM"/>
    <property type="match status" value="1"/>
</dbReference>
<comment type="caution">
    <text evidence="4">The sequence shown here is derived from an EMBL/GenBank/DDBJ whole genome shotgun (WGS) entry which is preliminary data.</text>
</comment>
<dbReference type="Pfam" id="PF00990">
    <property type="entry name" value="GGDEF"/>
    <property type="match status" value="1"/>
</dbReference>
<gene>
    <name evidence="4" type="ORF">IXC47_15745</name>
</gene>
<dbReference type="SMART" id="SM00065">
    <property type="entry name" value="GAF"/>
    <property type="match status" value="1"/>
</dbReference>
<dbReference type="SMART" id="SM00267">
    <property type="entry name" value="GGDEF"/>
    <property type="match status" value="1"/>
</dbReference>
<dbReference type="InterPro" id="IPR003018">
    <property type="entry name" value="GAF"/>
</dbReference>
<dbReference type="Gene3D" id="3.30.450.40">
    <property type="match status" value="1"/>
</dbReference>
<evidence type="ECO:0000256" key="1">
    <source>
        <dbReference type="ARBA" id="ARBA00012528"/>
    </source>
</evidence>
<keyword evidence="5" id="KW-1185">Reference proteome</keyword>